<keyword evidence="5" id="KW-0547">Nucleotide-binding</keyword>
<feature type="domain" description="Aspartokinase ACT" evidence="13">
    <location>
        <begin position="388"/>
        <end position="448"/>
    </location>
</feature>
<evidence type="ECO:0000313" key="14">
    <source>
        <dbReference type="EMBL" id="MFC6171770.1"/>
    </source>
</evidence>
<proteinExistence type="inferred from homology"/>
<comment type="pathway">
    <text evidence="11">Amino-acid biosynthesis; L-methionine biosynthesis via de novo pathway; L-homoserine from L-aspartate: step 1/3.</text>
</comment>
<dbReference type="PANTHER" id="PTHR21499:SF67">
    <property type="entry name" value="ASPARTOKINASE 3"/>
    <property type="match status" value="1"/>
</dbReference>
<evidence type="ECO:0000256" key="3">
    <source>
        <dbReference type="ARBA" id="ARBA00010122"/>
    </source>
</evidence>
<dbReference type="EC" id="2.7.2.4" evidence="10"/>
<name>A0ABW1RKT7_9LACO</name>
<evidence type="ECO:0000259" key="12">
    <source>
        <dbReference type="Pfam" id="PF00696"/>
    </source>
</evidence>
<dbReference type="NCBIfam" id="NF006540">
    <property type="entry name" value="PRK09034.1"/>
    <property type="match status" value="1"/>
</dbReference>
<dbReference type="PIRSF" id="PIRSF000726">
    <property type="entry name" value="Asp_kin"/>
    <property type="match status" value="1"/>
</dbReference>
<evidence type="ECO:0000256" key="9">
    <source>
        <dbReference type="ARBA" id="ARBA00047872"/>
    </source>
</evidence>
<dbReference type="Gene3D" id="3.40.1160.10">
    <property type="entry name" value="Acetylglutamate kinase-like"/>
    <property type="match status" value="1"/>
</dbReference>
<evidence type="ECO:0000256" key="8">
    <source>
        <dbReference type="ARBA" id="ARBA00022915"/>
    </source>
</evidence>
<evidence type="ECO:0000256" key="10">
    <source>
        <dbReference type="RuleBase" id="RU003448"/>
    </source>
</evidence>
<protein>
    <recommendedName>
        <fullName evidence="10">Aspartokinase</fullName>
        <ecNumber evidence="10">2.7.2.4</ecNumber>
    </recommendedName>
</protein>
<comment type="pathway">
    <text evidence="2 11">Amino-acid biosynthesis; L-lysine biosynthesis via DAP pathway; (S)-tetrahydrodipicolinate from L-aspartate: step 1/4.</text>
</comment>
<dbReference type="InterPro" id="IPR036393">
    <property type="entry name" value="AceGlu_kinase-like_sf"/>
</dbReference>
<evidence type="ECO:0000256" key="4">
    <source>
        <dbReference type="ARBA" id="ARBA00022679"/>
    </source>
</evidence>
<dbReference type="PANTHER" id="PTHR21499">
    <property type="entry name" value="ASPARTATE KINASE"/>
    <property type="match status" value="1"/>
</dbReference>
<dbReference type="GO" id="GO:0004072">
    <property type="term" value="F:aspartate kinase activity"/>
    <property type="evidence" value="ECO:0007669"/>
    <property type="project" value="UniProtKB-EC"/>
</dbReference>
<dbReference type="NCBIfam" id="TIGR00657">
    <property type="entry name" value="asp_kinases"/>
    <property type="match status" value="1"/>
</dbReference>
<comment type="function">
    <text evidence="1">Catalyzes the phosphorylation of the beta-carboxyl group of aspartic acid with ATP to yield 4-phospho-L-aspartate, which is involved in the branched biosynthetic pathway leading to the biosynthesis of amino acids threonine, isoleucine and methionine.</text>
</comment>
<feature type="domain" description="Aspartate/glutamate/uridylate kinase" evidence="12">
    <location>
        <begin position="2"/>
        <end position="276"/>
    </location>
</feature>
<dbReference type="InterPro" id="IPR005260">
    <property type="entry name" value="Asp_kin_monofn"/>
</dbReference>
<keyword evidence="8" id="KW-0220">Diaminopimelate biosynthesis</keyword>
<gene>
    <name evidence="14" type="ORF">ACFQGP_14505</name>
</gene>
<accession>A0ABW1RKT7</accession>
<comment type="pathway">
    <text evidence="11">Amino-acid biosynthesis; L-threonine biosynthesis; L-threonine from L-aspartate: step 1/5.</text>
</comment>
<dbReference type="InterPro" id="IPR018042">
    <property type="entry name" value="Aspartate_kinase_CS"/>
</dbReference>
<dbReference type="InterPro" id="IPR035804">
    <property type="entry name" value="AKIII_YclM_N"/>
</dbReference>
<sequence>MKVAKFGGSSLASSNQLKKVIEIIRGDSKRRAVVVSAPGKRFADDRKVTDLLIDYANVILNKENPVAIQHAILARYQEIAAGFDLPASEFQVVHDHIMQLPEHDYPSADYLLDAFKAAGEDNNAKLIAAILNHIGIPSHYLSPQEAGLLVSATPGDAQVLSESYTQLAAFRKSKTLLIIPGFFGYTKDGQICTFSRGGSDITGAIFARAFKAELYENFTDVDAIYAANPKIVPHPAAIEHLTFREMRELSYAGFSVFHDEALIPAIEGGVSVRVKNTNHPLKPGTLISARKIYDPQRPISGIASDTGFLGIYIRKYLMNKQVGFVFKVLQILAEFGISFEHIPSGIDDITIVIRERELTPELEPKVLAAIKKAIQPDDIRVIHHYALVMIVGEGIQDHIGMMAKATNSIAQAGVSIVTLDHGASPVSIMFGVREKDEYNAVRGLYKAFFSNEKEKNLI</sequence>
<dbReference type="InterPro" id="IPR054352">
    <property type="entry name" value="ACT_Aspartokinase"/>
</dbReference>
<evidence type="ECO:0000256" key="6">
    <source>
        <dbReference type="ARBA" id="ARBA00022777"/>
    </source>
</evidence>
<keyword evidence="7" id="KW-0067">ATP-binding</keyword>
<keyword evidence="15" id="KW-1185">Reference proteome</keyword>
<dbReference type="InterPro" id="IPR001048">
    <property type="entry name" value="Asp/Glu/Uridylate_kinase"/>
</dbReference>
<dbReference type="Pfam" id="PF00696">
    <property type="entry name" value="AA_kinase"/>
    <property type="match status" value="1"/>
</dbReference>
<dbReference type="Gene3D" id="3.30.2130.10">
    <property type="entry name" value="VC0802-like"/>
    <property type="match status" value="1"/>
</dbReference>
<keyword evidence="6 10" id="KW-0418">Kinase</keyword>
<keyword evidence="4 10" id="KW-0808">Transferase</keyword>
<dbReference type="Pfam" id="PF22468">
    <property type="entry name" value="ACT_9"/>
    <property type="match status" value="1"/>
</dbReference>
<organism evidence="14 15">
    <name type="scientific">Loigolactobacillus jiayinensis</name>
    <dbReference type="NCBI Taxonomy" id="2486016"/>
    <lineage>
        <taxon>Bacteria</taxon>
        <taxon>Bacillati</taxon>
        <taxon>Bacillota</taxon>
        <taxon>Bacilli</taxon>
        <taxon>Lactobacillales</taxon>
        <taxon>Lactobacillaceae</taxon>
        <taxon>Loigolactobacillus</taxon>
    </lineage>
</organism>
<dbReference type="CDD" id="cd04245">
    <property type="entry name" value="AAK_AKiii-YclM-BS"/>
    <property type="match status" value="1"/>
</dbReference>
<evidence type="ECO:0000256" key="5">
    <source>
        <dbReference type="ARBA" id="ARBA00022741"/>
    </source>
</evidence>
<evidence type="ECO:0000259" key="13">
    <source>
        <dbReference type="Pfam" id="PF22468"/>
    </source>
</evidence>
<evidence type="ECO:0000313" key="15">
    <source>
        <dbReference type="Proteomes" id="UP001596289"/>
    </source>
</evidence>
<dbReference type="InterPro" id="IPR001341">
    <property type="entry name" value="Asp_kinase"/>
</dbReference>
<comment type="caution">
    <text evidence="14">The sequence shown here is derived from an EMBL/GenBank/DDBJ whole genome shotgun (WGS) entry which is preliminary data.</text>
</comment>
<comment type="similarity">
    <text evidence="3 10">Belongs to the aspartokinase family.</text>
</comment>
<keyword evidence="11" id="KW-0028">Amino-acid biosynthesis</keyword>
<dbReference type="InterPro" id="IPR045865">
    <property type="entry name" value="ACT-like_dom_sf"/>
</dbReference>
<evidence type="ECO:0000256" key="11">
    <source>
        <dbReference type="RuleBase" id="RU004249"/>
    </source>
</evidence>
<evidence type="ECO:0000256" key="1">
    <source>
        <dbReference type="ARBA" id="ARBA00003121"/>
    </source>
</evidence>
<comment type="catalytic activity">
    <reaction evidence="9 10">
        <text>L-aspartate + ATP = 4-phospho-L-aspartate + ADP</text>
        <dbReference type="Rhea" id="RHEA:23776"/>
        <dbReference type="ChEBI" id="CHEBI:29991"/>
        <dbReference type="ChEBI" id="CHEBI:30616"/>
        <dbReference type="ChEBI" id="CHEBI:57535"/>
        <dbReference type="ChEBI" id="CHEBI:456216"/>
        <dbReference type="EC" id="2.7.2.4"/>
    </reaction>
</comment>
<evidence type="ECO:0000256" key="2">
    <source>
        <dbReference type="ARBA" id="ARBA00004766"/>
    </source>
</evidence>
<reference evidence="15" key="1">
    <citation type="journal article" date="2019" name="Int. J. Syst. Evol. Microbiol.">
        <title>The Global Catalogue of Microorganisms (GCM) 10K type strain sequencing project: providing services to taxonomists for standard genome sequencing and annotation.</title>
        <authorList>
            <consortium name="The Broad Institute Genomics Platform"/>
            <consortium name="The Broad Institute Genome Sequencing Center for Infectious Disease"/>
            <person name="Wu L."/>
            <person name="Ma J."/>
        </authorList>
    </citation>
    <scope>NUCLEOTIDE SEQUENCE [LARGE SCALE GENOMIC DNA]</scope>
    <source>
        <strain evidence="15">CCM 8904</strain>
    </source>
</reference>
<dbReference type="EMBL" id="JBHSSL010000117">
    <property type="protein sequence ID" value="MFC6171770.1"/>
    <property type="molecule type" value="Genomic_DNA"/>
</dbReference>
<evidence type="ECO:0000256" key="7">
    <source>
        <dbReference type="ARBA" id="ARBA00022840"/>
    </source>
</evidence>
<dbReference type="Gene3D" id="1.20.120.1320">
    <property type="entry name" value="Aspartokinase, catalytic domain"/>
    <property type="match status" value="1"/>
</dbReference>
<dbReference type="InterPro" id="IPR042199">
    <property type="entry name" value="AsparK_Bifunc_asparK/hSer_DH"/>
</dbReference>
<dbReference type="CDD" id="cd04911">
    <property type="entry name" value="ACT_AKiii-YclM-BS_1"/>
    <property type="match status" value="1"/>
</dbReference>
<dbReference type="SUPFAM" id="SSF55021">
    <property type="entry name" value="ACT-like"/>
    <property type="match status" value="2"/>
</dbReference>
<dbReference type="RefSeq" id="WP_125552082.1">
    <property type="nucleotide sequence ID" value="NZ_JBHSSL010000117.1"/>
</dbReference>
<dbReference type="Proteomes" id="UP001596289">
    <property type="component" value="Unassembled WGS sequence"/>
</dbReference>
<dbReference type="SUPFAM" id="SSF53633">
    <property type="entry name" value="Carbamate kinase-like"/>
    <property type="match status" value="1"/>
</dbReference>
<dbReference type="PROSITE" id="PS00324">
    <property type="entry name" value="ASPARTOKINASE"/>
    <property type="match status" value="1"/>
</dbReference>